<sequence length="255" mass="29307">MREFERTIKGERIRQGLRKDFRASRNTFGLVGCQNVVVEKEGLVTYRQLPFAVSPLWMAGAGIELSWPEPRIYQGRHYSFMTYKSRLFYYDETSEEPVEITTIKSVNDVDTDFAPIYTNPWEFIDLGEAWMFVNGGCAIMYHKYNQMTGGSDVVRGYDGVRVQTGCEFRGRMILAGFDKENSWHPTWKTFIESWAQEIVSDFATDIELNSNFVMWSSVGMDLFWIFYPSTLGLSGPISGAGYGADRPWIFEGISR</sequence>
<dbReference type="EMBL" id="LAZR01055116">
    <property type="protein sequence ID" value="KKK77101.1"/>
    <property type="molecule type" value="Genomic_DNA"/>
</dbReference>
<comment type="caution">
    <text evidence="1">The sequence shown here is derived from an EMBL/GenBank/DDBJ whole genome shotgun (WGS) entry which is preliminary data.</text>
</comment>
<accession>A0A0F9AXP0</accession>
<evidence type="ECO:0000313" key="1">
    <source>
        <dbReference type="EMBL" id="KKK77101.1"/>
    </source>
</evidence>
<reference evidence="1" key="1">
    <citation type="journal article" date="2015" name="Nature">
        <title>Complex archaea that bridge the gap between prokaryotes and eukaryotes.</title>
        <authorList>
            <person name="Spang A."/>
            <person name="Saw J.H."/>
            <person name="Jorgensen S.L."/>
            <person name="Zaremba-Niedzwiedzka K."/>
            <person name="Martijn J."/>
            <person name="Lind A.E."/>
            <person name="van Eijk R."/>
            <person name="Schleper C."/>
            <person name="Guy L."/>
            <person name="Ettema T.J."/>
        </authorList>
    </citation>
    <scope>NUCLEOTIDE SEQUENCE</scope>
</reference>
<name>A0A0F9AXP0_9ZZZZ</name>
<protein>
    <submittedName>
        <fullName evidence="1">Uncharacterized protein</fullName>
    </submittedName>
</protein>
<proteinExistence type="predicted"/>
<dbReference type="AlphaFoldDB" id="A0A0F9AXP0"/>
<organism evidence="1">
    <name type="scientific">marine sediment metagenome</name>
    <dbReference type="NCBI Taxonomy" id="412755"/>
    <lineage>
        <taxon>unclassified sequences</taxon>
        <taxon>metagenomes</taxon>
        <taxon>ecological metagenomes</taxon>
    </lineage>
</organism>
<gene>
    <name evidence="1" type="ORF">LCGC14_2856980</name>
</gene>
<feature type="non-terminal residue" evidence="1">
    <location>
        <position position="255"/>
    </location>
</feature>